<sequence>MNHPSKHLTAHESALSGPEPSPQDVPVEPQTGPDGLWWELCGGVLENGWIVFRLQDTEPHGPCPPGQCWMCDAFGVA</sequence>
<organism evidence="2 3">
    <name type="scientific">Streptomyces ziwulingensis</name>
    <dbReference type="NCBI Taxonomy" id="1045501"/>
    <lineage>
        <taxon>Bacteria</taxon>
        <taxon>Bacillati</taxon>
        <taxon>Actinomycetota</taxon>
        <taxon>Actinomycetes</taxon>
        <taxon>Kitasatosporales</taxon>
        <taxon>Streptomycetaceae</taxon>
        <taxon>Streptomyces</taxon>
    </lineage>
</organism>
<protein>
    <submittedName>
        <fullName evidence="2">Uncharacterized protein</fullName>
    </submittedName>
</protein>
<evidence type="ECO:0000256" key="1">
    <source>
        <dbReference type="SAM" id="MobiDB-lite"/>
    </source>
</evidence>
<feature type="region of interest" description="Disordered" evidence="1">
    <location>
        <begin position="1"/>
        <end position="34"/>
    </location>
</feature>
<proteinExistence type="predicted"/>
<evidence type="ECO:0000313" key="3">
    <source>
        <dbReference type="Proteomes" id="UP001501265"/>
    </source>
</evidence>
<accession>A0ABP9BLB1</accession>
<reference evidence="3" key="1">
    <citation type="journal article" date="2019" name="Int. J. Syst. Evol. Microbiol.">
        <title>The Global Catalogue of Microorganisms (GCM) 10K type strain sequencing project: providing services to taxonomists for standard genome sequencing and annotation.</title>
        <authorList>
            <consortium name="The Broad Institute Genomics Platform"/>
            <consortium name="The Broad Institute Genome Sequencing Center for Infectious Disease"/>
            <person name="Wu L."/>
            <person name="Ma J."/>
        </authorList>
    </citation>
    <scope>NUCLEOTIDE SEQUENCE [LARGE SCALE GENOMIC DNA]</scope>
    <source>
        <strain evidence="3">JCM 18081</strain>
    </source>
</reference>
<gene>
    <name evidence="2" type="ORF">GCM10023220_25110</name>
</gene>
<name>A0ABP9BLB1_9ACTN</name>
<dbReference type="EMBL" id="BAABIG010000022">
    <property type="protein sequence ID" value="GAA4797030.1"/>
    <property type="molecule type" value="Genomic_DNA"/>
</dbReference>
<evidence type="ECO:0000313" key="2">
    <source>
        <dbReference type="EMBL" id="GAA4797030.1"/>
    </source>
</evidence>
<keyword evidence="3" id="KW-1185">Reference proteome</keyword>
<dbReference type="Proteomes" id="UP001501265">
    <property type="component" value="Unassembled WGS sequence"/>
</dbReference>
<comment type="caution">
    <text evidence="2">The sequence shown here is derived from an EMBL/GenBank/DDBJ whole genome shotgun (WGS) entry which is preliminary data.</text>
</comment>